<dbReference type="EMBL" id="LR130778">
    <property type="protein sequence ID" value="VDN47970.1"/>
    <property type="molecule type" value="Genomic_DNA"/>
</dbReference>
<protein>
    <submittedName>
        <fullName evidence="1">Uncharacterized protein</fullName>
    </submittedName>
</protein>
<gene>
    <name evidence="1" type="ORF">PATL70BA_2086</name>
</gene>
<dbReference type="Proteomes" id="UP000279029">
    <property type="component" value="Chromosome"/>
</dbReference>
<dbReference type="KEGG" id="cbar:PATL70BA_2086"/>
<sequence>MFTHSFRSFLSAMIILKMQLKSECTHLPFRHYDGIKLGCNTLKNY</sequence>
<proteinExistence type="predicted"/>
<evidence type="ECO:0000313" key="2">
    <source>
        <dbReference type="Proteomes" id="UP000279029"/>
    </source>
</evidence>
<evidence type="ECO:0000313" key="1">
    <source>
        <dbReference type="EMBL" id="VDN47970.1"/>
    </source>
</evidence>
<dbReference type="AlphaFoldDB" id="A0A3P7P359"/>
<reference evidence="1 2" key="1">
    <citation type="submission" date="2018-09" db="EMBL/GenBank/DDBJ databases">
        <authorList>
            <person name="Postec A."/>
        </authorList>
    </citation>
    <scope>NUCLEOTIDE SEQUENCE [LARGE SCALE GENOMIC DNA]</scope>
    <source>
        <strain evidence="1">70B-A</strain>
    </source>
</reference>
<organism evidence="1 2">
    <name type="scientific">Petrocella atlantisensis</name>
    <dbReference type="NCBI Taxonomy" id="2173034"/>
    <lineage>
        <taxon>Bacteria</taxon>
        <taxon>Bacillati</taxon>
        <taxon>Bacillota</taxon>
        <taxon>Clostridia</taxon>
        <taxon>Lachnospirales</taxon>
        <taxon>Vallitaleaceae</taxon>
        <taxon>Petrocella</taxon>
    </lineage>
</organism>
<name>A0A3P7P359_9FIRM</name>
<keyword evidence="2" id="KW-1185">Reference proteome</keyword>
<accession>A0A3P7P359</accession>